<dbReference type="EMBL" id="VSRR010006619">
    <property type="protein sequence ID" value="MPC45199.1"/>
    <property type="molecule type" value="Genomic_DNA"/>
</dbReference>
<evidence type="ECO:0000313" key="1">
    <source>
        <dbReference type="EMBL" id="MPC45199.1"/>
    </source>
</evidence>
<sequence>MISFYVFWRVLKTVLRGGRLLLEGSTFPGFQTPASQVDRSQLETSSAMLRLGQTRPAGAADPKVKMVPASATGPTGGFHAPVPGTATPLPKIRRSASTVMRVCDSHLALMPGGHSTTQNTEVTNCHTAPTPGSQTPFQDVEAGVNHMAPMPGNQLIIPSCGLGVAPVPGGSEVGQGLLAPMPVGHPLFTAGTCEDDEEEVSPN</sequence>
<evidence type="ECO:0000313" key="2">
    <source>
        <dbReference type="Proteomes" id="UP000324222"/>
    </source>
</evidence>
<keyword evidence="2" id="KW-1185">Reference proteome</keyword>
<accession>A0A5B7FJ63</accession>
<organism evidence="1 2">
    <name type="scientific">Portunus trituberculatus</name>
    <name type="common">Swimming crab</name>
    <name type="synonym">Neptunus trituberculatus</name>
    <dbReference type="NCBI Taxonomy" id="210409"/>
    <lineage>
        <taxon>Eukaryota</taxon>
        <taxon>Metazoa</taxon>
        <taxon>Ecdysozoa</taxon>
        <taxon>Arthropoda</taxon>
        <taxon>Crustacea</taxon>
        <taxon>Multicrustacea</taxon>
        <taxon>Malacostraca</taxon>
        <taxon>Eumalacostraca</taxon>
        <taxon>Eucarida</taxon>
        <taxon>Decapoda</taxon>
        <taxon>Pleocyemata</taxon>
        <taxon>Brachyura</taxon>
        <taxon>Eubrachyura</taxon>
        <taxon>Portunoidea</taxon>
        <taxon>Portunidae</taxon>
        <taxon>Portuninae</taxon>
        <taxon>Portunus</taxon>
    </lineage>
</organism>
<dbReference type="AlphaFoldDB" id="A0A5B7FJ63"/>
<proteinExistence type="predicted"/>
<protein>
    <submittedName>
        <fullName evidence="1">Uncharacterized protein</fullName>
    </submittedName>
</protein>
<name>A0A5B7FJ63_PORTR</name>
<comment type="caution">
    <text evidence="1">The sequence shown here is derived from an EMBL/GenBank/DDBJ whole genome shotgun (WGS) entry which is preliminary data.</text>
</comment>
<reference evidence="1 2" key="1">
    <citation type="submission" date="2019-05" db="EMBL/GenBank/DDBJ databases">
        <title>Another draft genome of Portunus trituberculatus and its Hox gene families provides insights of decapod evolution.</title>
        <authorList>
            <person name="Jeong J.-H."/>
            <person name="Song I."/>
            <person name="Kim S."/>
            <person name="Choi T."/>
            <person name="Kim D."/>
            <person name="Ryu S."/>
            <person name="Kim W."/>
        </authorList>
    </citation>
    <scope>NUCLEOTIDE SEQUENCE [LARGE SCALE GENOMIC DNA]</scope>
    <source>
        <tissue evidence="1">Muscle</tissue>
    </source>
</reference>
<dbReference type="Proteomes" id="UP000324222">
    <property type="component" value="Unassembled WGS sequence"/>
</dbReference>
<gene>
    <name evidence="1" type="ORF">E2C01_038890</name>
</gene>